<comment type="caution">
    <text evidence="1">The sequence shown here is derived from an EMBL/GenBank/DDBJ whole genome shotgun (WGS) entry which is preliminary data.</text>
</comment>
<dbReference type="EMBL" id="JAAAIL010001904">
    <property type="protein sequence ID" value="KAG0263233.1"/>
    <property type="molecule type" value="Genomic_DNA"/>
</dbReference>
<accession>A0AAD4D5E4</accession>
<proteinExistence type="predicted"/>
<reference evidence="1" key="1">
    <citation type="journal article" date="2020" name="Fungal Divers.">
        <title>Resolving the Mortierellaceae phylogeny through synthesis of multi-gene phylogenetics and phylogenomics.</title>
        <authorList>
            <person name="Vandepol N."/>
            <person name="Liber J."/>
            <person name="Desiro A."/>
            <person name="Na H."/>
            <person name="Kennedy M."/>
            <person name="Barry K."/>
            <person name="Grigoriev I.V."/>
            <person name="Miller A.N."/>
            <person name="O'Donnell K."/>
            <person name="Stajich J.E."/>
            <person name="Bonito G."/>
        </authorList>
    </citation>
    <scope>NUCLEOTIDE SEQUENCE</scope>
    <source>
        <strain evidence="1">NRRL 28262</strain>
    </source>
</reference>
<protein>
    <submittedName>
        <fullName evidence="1">Uncharacterized protein</fullName>
    </submittedName>
</protein>
<sequence length="55" mass="5800">MGTGSIYPTLSYENLTTQGERVVVSAPRTVNMNGITLTAGAIHATLNSSAYILDK</sequence>
<evidence type="ECO:0000313" key="2">
    <source>
        <dbReference type="Proteomes" id="UP001194580"/>
    </source>
</evidence>
<name>A0AAD4D5E4_9FUNG</name>
<evidence type="ECO:0000313" key="1">
    <source>
        <dbReference type="EMBL" id="KAG0263233.1"/>
    </source>
</evidence>
<dbReference type="AlphaFoldDB" id="A0AAD4D5E4"/>
<gene>
    <name evidence="1" type="ORF">BGZ95_003851</name>
</gene>
<dbReference type="Proteomes" id="UP001194580">
    <property type="component" value="Unassembled WGS sequence"/>
</dbReference>
<keyword evidence="2" id="KW-1185">Reference proteome</keyword>
<feature type="non-terminal residue" evidence="1">
    <location>
        <position position="55"/>
    </location>
</feature>
<organism evidence="1 2">
    <name type="scientific">Linnemannia exigua</name>
    <dbReference type="NCBI Taxonomy" id="604196"/>
    <lineage>
        <taxon>Eukaryota</taxon>
        <taxon>Fungi</taxon>
        <taxon>Fungi incertae sedis</taxon>
        <taxon>Mucoromycota</taxon>
        <taxon>Mortierellomycotina</taxon>
        <taxon>Mortierellomycetes</taxon>
        <taxon>Mortierellales</taxon>
        <taxon>Mortierellaceae</taxon>
        <taxon>Linnemannia</taxon>
    </lineage>
</organism>